<dbReference type="HAMAP" id="MF_00127">
    <property type="entry name" value="His_tRNA_synth"/>
    <property type="match status" value="1"/>
</dbReference>
<dbReference type="EMBL" id="MT631644">
    <property type="protein sequence ID" value="QNO56098.1"/>
    <property type="molecule type" value="Genomic_DNA"/>
</dbReference>
<feature type="binding site" evidence="7">
    <location>
        <position position="140"/>
    </location>
    <ligand>
        <name>L-histidine</name>
        <dbReference type="ChEBI" id="CHEBI:57595"/>
    </ligand>
</feature>
<dbReference type="InterPro" id="IPR036621">
    <property type="entry name" value="Anticodon-bd_dom_sf"/>
</dbReference>
<dbReference type="EC" id="6.1.1.21" evidence="6"/>
<feature type="binding site" evidence="7">
    <location>
        <begin position="92"/>
        <end position="94"/>
    </location>
    <ligand>
        <name>L-histidine</name>
        <dbReference type="ChEBI" id="CHEBI:57595"/>
    </ligand>
</feature>
<dbReference type="GO" id="GO:0000105">
    <property type="term" value="P:L-histidine biosynthetic process"/>
    <property type="evidence" value="ECO:0007669"/>
    <property type="project" value="InterPro"/>
</dbReference>
<feature type="binding site" evidence="7">
    <location>
        <position position="122"/>
    </location>
    <ligand>
        <name>L-histidine</name>
        <dbReference type="ChEBI" id="CHEBI:57595"/>
    </ligand>
</feature>
<dbReference type="PROSITE" id="PS50862">
    <property type="entry name" value="AA_TRNA_LIGASE_II"/>
    <property type="match status" value="1"/>
</dbReference>
<dbReference type="GO" id="GO:0006427">
    <property type="term" value="P:histidyl-tRNA aminoacylation"/>
    <property type="evidence" value="ECO:0007669"/>
    <property type="project" value="UniProtKB-UniRule"/>
</dbReference>
<dbReference type="Gene3D" id="3.30.930.10">
    <property type="entry name" value="Bira Bifunctional Protein, Domain 2"/>
    <property type="match status" value="1"/>
</dbReference>
<dbReference type="InterPro" id="IPR041715">
    <property type="entry name" value="HisRS-like_core"/>
</dbReference>
<evidence type="ECO:0000256" key="6">
    <source>
        <dbReference type="HAMAP-Rule" id="MF_00127"/>
    </source>
</evidence>
<keyword evidence="3 6" id="KW-0963">Cytoplasm</keyword>
<dbReference type="InterPro" id="IPR015807">
    <property type="entry name" value="His-tRNA-ligase"/>
</dbReference>
<evidence type="ECO:0000259" key="8">
    <source>
        <dbReference type="PROSITE" id="PS50862"/>
    </source>
</evidence>
<keyword evidence="6" id="KW-0030">Aminoacyl-tRNA synthetase</keyword>
<sequence length="442" mass="50377">MLRPLFFLRERLKEMRIERARGTRDFMPAEMRKRRVMETKMRDIADKWGYEEIRTPSFERAELFTLKSGEEILNELYEFKDKGGRHLALRPELTAPVTRMYVNELKMAPKPTKVYYFGNCFRYEEPQKARYREFWQFGTEIIGSDRPESQAEIIALAYFIANSLGVKAELHVGHVGLIREVLRTANVVENSINQVMRLIDKGERESVIAFLSEIGTKTELIDDLIYLVDLSGKEALQEARDRNIIASDSAALNELEQLLELLEYYNVDYTLNLGIARGLDYYTGMVFEMYEAGGKLGAQNQICGGGSYRLAALFGGDDTPSTGFAFGFDRLAEIYSLETDDLKSIKVVVVPIRAKKADPKVMEEAITIATTLREFFHTYIDVMGRSISAQLSYANSIPASFAVLVGKKEVEEGKVTLRNLESGEQEKLDMEECVERIKKGVF</sequence>
<dbReference type="InterPro" id="IPR004516">
    <property type="entry name" value="HisRS/HisZ"/>
</dbReference>
<evidence type="ECO:0000256" key="5">
    <source>
        <dbReference type="ARBA" id="ARBA00047639"/>
    </source>
</evidence>
<evidence type="ECO:0000256" key="3">
    <source>
        <dbReference type="ARBA" id="ARBA00022490"/>
    </source>
</evidence>
<evidence type="ECO:0000256" key="1">
    <source>
        <dbReference type="ARBA" id="ARBA00004496"/>
    </source>
</evidence>
<dbReference type="InterPro" id="IPR004517">
    <property type="entry name" value="HisZ"/>
</dbReference>
<evidence type="ECO:0000256" key="2">
    <source>
        <dbReference type="ARBA" id="ARBA00008226"/>
    </source>
</evidence>
<dbReference type="SUPFAM" id="SSF52954">
    <property type="entry name" value="Class II aaRS ABD-related"/>
    <property type="match status" value="1"/>
</dbReference>
<comment type="similarity">
    <text evidence="2 6">Belongs to the class-II aminoacyl-tRNA synthetase family.</text>
</comment>
<name>A0A7G9Z764_9EURY</name>
<reference evidence="9" key="1">
    <citation type="submission" date="2020-06" db="EMBL/GenBank/DDBJ databases">
        <title>Unique genomic features of the anaerobic methanotrophic archaea.</title>
        <authorList>
            <person name="Chadwick G.L."/>
            <person name="Skennerton C.T."/>
            <person name="Laso-Perez R."/>
            <person name="Leu A.O."/>
            <person name="Speth D.R."/>
            <person name="Yu H."/>
            <person name="Morgan-Lang C."/>
            <person name="Hatzenpichler R."/>
            <person name="Goudeau D."/>
            <person name="Malmstrom R."/>
            <person name="Brazelton W.J."/>
            <person name="Woyke T."/>
            <person name="Hallam S.J."/>
            <person name="Tyson G.W."/>
            <person name="Wegener G."/>
            <person name="Boetius A."/>
            <person name="Orphan V."/>
        </authorList>
    </citation>
    <scope>NUCLEOTIDE SEQUENCE</scope>
</reference>
<gene>
    <name evidence="6 9" type="primary">hisS</name>
    <name evidence="9" type="ORF">GIJIEOGM_00039</name>
</gene>
<keyword evidence="6" id="KW-0067">ATP-binding</keyword>
<feature type="domain" description="Aminoacyl-transfer RNA synthetases class-II family profile" evidence="8">
    <location>
        <begin position="1"/>
        <end position="351"/>
    </location>
</feature>
<protein>
    <recommendedName>
        <fullName evidence="6">Histidine--tRNA ligase</fullName>
        <ecNumber evidence="6">6.1.1.21</ecNumber>
    </recommendedName>
    <alternativeName>
        <fullName evidence="6">Histidyl-tRNA synthetase</fullName>
        <shortName evidence="6">HisRS</shortName>
    </alternativeName>
</protein>
<dbReference type="GO" id="GO:0005524">
    <property type="term" value="F:ATP binding"/>
    <property type="evidence" value="ECO:0007669"/>
    <property type="project" value="UniProtKB-UniRule"/>
</dbReference>
<dbReference type="InterPro" id="IPR045864">
    <property type="entry name" value="aa-tRNA-synth_II/BPL/LPL"/>
</dbReference>
<dbReference type="InterPro" id="IPR004154">
    <property type="entry name" value="Anticodon-bd"/>
</dbReference>
<feature type="binding site" evidence="7">
    <location>
        <position position="136"/>
    </location>
    <ligand>
        <name>L-histidine</name>
        <dbReference type="ChEBI" id="CHEBI:57595"/>
    </ligand>
</feature>
<dbReference type="GO" id="GO:0004821">
    <property type="term" value="F:histidine-tRNA ligase activity"/>
    <property type="evidence" value="ECO:0007669"/>
    <property type="project" value="UniProtKB-UniRule"/>
</dbReference>
<keyword evidence="4 6" id="KW-0547">Nucleotide-binding</keyword>
<dbReference type="NCBIfam" id="TIGR00442">
    <property type="entry name" value="hisS"/>
    <property type="match status" value="1"/>
</dbReference>
<dbReference type="SUPFAM" id="SSF55681">
    <property type="entry name" value="Class II aaRS and biotin synthetases"/>
    <property type="match status" value="1"/>
</dbReference>
<dbReference type="GO" id="GO:0005737">
    <property type="term" value="C:cytoplasm"/>
    <property type="evidence" value="ECO:0007669"/>
    <property type="project" value="UniProtKB-SubCell"/>
</dbReference>
<comment type="subcellular location">
    <subcellularLocation>
        <location evidence="1 6">Cytoplasm</location>
    </subcellularLocation>
</comment>
<evidence type="ECO:0000256" key="7">
    <source>
        <dbReference type="PIRSR" id="PIRSR001549-1"/>
    </source>
</evidence>
<dbReference type="PANTHER" id="PTHR43707">
    <property type="entry name" value="HISTIDYL-TRNA SYNTHETASE"/>
    <property type="match status" value="1"/>
</dbReference>
<evidence type="ECO:0000313" key="9">
    <source>
        <dbReference type="EMBL" id="QNO56098.1"/>
    </source>
</evidence>
<dbReference type="Gene3D" id="3.40.50.800">
    <property type="entry name" value="Anticodon-binding domain"/>
    <property type="match status" value="1"/>
</dbReference>
<dbReference type="InterPro" id="IPR006195">
    <property type="entry name" value="aa-tRNA-synth_II"/>
</dbReference>
<comment type="catalytic activity">
    <reaction evidence="5 6">
        <text>tRNA(His) + L-histidine + ATP = L-histidyl-tRNA(His) + AMP + diphosphate + H(+)</text>
        <dbReference type="Rhea" id="RHEA:17313"/>
        <dbReference type="Rhea" id="RHEA-COMP:9665"/>
        <dbReference type="Rhea" id="RHEA-COMP:9689"/>
        <dbReference type="ChEBI" id="CHEBI:15378"/>
        <dbReference type="ChEBI" id="CHEBI:30616"/>
        <dbReference type="ChEBI" id="CHEBI:33019"/>
        <dbReference type="ChEBI" id="CHEBI:57595"/>
        <dbReference type="ChEBI" id="CHEBI:78442"/>
        <dbReference type="ChEBI" id="CHEBI:78527"/>
        <dbReference type="ChEBI" id="CHEBI:456215"/>
        <dbReference type="EC" id="6.1.1.21"/>
    </reaction>
</comment>
<dbReference type="AlphaFoldDB" id="A0A7G9Z764"/>
<proteinExistence type="inferred from homology"/>
<feature type="binding site" evidence="7">
    <location>
        <begin position="281"/>
        <end position="282"/>
    </location>
    <ligand>
        <name>L-histidine</name>
        <dbReference type="ChEBI" id="CHEBI:57595"/>
    </ligand>
</feature>
<organism evidence="9">
    <name type="scientific">Candidatus Methanophaga sp. ANME-1 ERB7</name>
    <dbReference type="NCBI Taxonomy" id="2759913"/>
    <lineage>
        <taxon>Archaea</taxon>
        <taxon>Methanobacteriati</taxon>
        <taxon>Methanobacteriota</taxon>
        <taxon>Stenosarchaea group</taxon>
        <taxon>Methanomicrobia</taxon>
        <taxon>Candidatus Methanophagales</taxon>
        <taxon>Candidatus Methanophagaceae</taxon>
        <taxon>Candidatus Methanophaga</taxon>
    </lineage>
</organism>
<keyword evidence="6 9" id="KW-0436">Ligase</keyword>
<dbReference type="Pfam" id="PF13393">
    <property type="entry name" value="tRNA-synt_His"/>
    <property type="match status" value="1"/>
</dbReference>
<accession>A0A7G9Z764</accession>
<dbReference type="Pfam" id="PF03129">
    <property type="entry name" value="HGTP_anticodon"/>
    <property type="match status" value="1"/>
</dbReference>
<keyword evidence="6" id="KW-0648">Protein biosynthesis</keyword>
<feature type="binding site" evidence="7">
    <location>
        <position position="277"/>
    </location>
    <ligand>
        <name>L-histidine</name>
        <dbReference type="ChEBI" id="CHEBI:57595"/>
    </ligand>
</feature>
<dbReference type="PANTHER" id="PTHR43707:SF1">
    <property type="entry name" value="HISTIDINE--TRNA LIGASE, MITOCHONDRIAL-RELATED"/>
    <property type="match status" value="1"/>
</dbReference>
<dbReference type="CDD" id="cd00773">
    <property type="entry name" value="HisRS-like_core"/>
    <property type="match status" value="1"/>
</dbReference>
<dbReference type="HAMAP" id="MF_00125">
    <property type="entry name" value="HisZ"/>
    <property type="match status" value="1"/>
</dbReference>
<dbReference type="PIRSF" id="PIRSF001549">
    <property type="entry name" value="His-tRNA_synth"/>
    <property type="match status" value="1"/>
</dbReference>
<evidence type="ECO:0000256" key="4">
    <source>
        <dbReference type="ARBA" id="ARBA00022741"/>
    </source>
</evidence>